<organism evidence="1 2">
    <name type="scientific">Peronospora matthiolae</name>
    <dbReference type="NCBI Taxonomy" id="2874970"/>
    <lineage>
        <taxon>Eukaryota</taxon>
        <taxon>Sar</taxon>
        <taxon>Stramenopiles</taxon>
        <taxon>Oomycota</taxon>
        <taxon>Peronosporomycetes</taxon>
        <taxon>Peronosporales</taxon>
        <taxon>Peronosporaceae</taxon>
        <taxon>Peronospora</taxon>
    </lineage>
</organism>
<dbReference type="Proteomes" id="UP001162060">
    <property type="component" value="Unassembled WGS sequence"/>
</dbReference>
<dbReference type="EMBL" id="CAKLBY020000087">
    <property type="protein sequence ID" value="CAK7925598.1"/>
    <property type="molecule type" value="Genomic_DNA"/>
</dbReference>
<proteinExistence type="predicted"/>
<dbReference type="AlphaFoldDB" id="A0AAV1TV09"/>
<protein>
    <submittedName>
        <fullName evidence="1">Uncharacterized protein</fullName>
    </submittedName>
</protein>
<evidence type="ECO:0000313" key="2">
    <source>
        <dbReference type="Proteomes" id="UP001162060"/>
    </source>
</evidence>
<evidence type="ECO:0000313" key="1">
    <source>
        <dbReference type="EMBL" id="CAK7925598.1"/>
    </source>
</evidence>
<comment type="caution">
    <text evidence="1">The sequence shown here is derived from an EMBL/GenBank/DDBJ whole genome shotgun (WGS) entry which is preliminary data.</text>
</comment>
<name>A0AAV1TV09_9STRA</name>
<gene>
    <name evidence="1" type="ORF">PM001_LOCUS10748</name>
</gene>
<accession>A0AAV1TV09</accession>
<sequence>MTRRHSTVRRGALSNRGRSQCQCYAPSNVKVVDLRETPKDLWGSWSSALREEDTNEIDSIRLSSQYMMNYEGTTNRAAFYRSRYVTRWSVETLVYNRATFSQFILCDDGRTSVMIAALVHRIRPLYF</sequence>
<reference evidence="1" key="1">
    <citation type="submission" date="2024-01" db="EMBL/GenBank/DDBJ databases">
        <authorList>
            <person name="Webb A."/>
        </authorList>
    </citation>
    <scope>NUCLEOTIDE SEQUENCE</scope>
    <source>
        <strain evidence="1">Pm1</strain>
    </source>
</reference>